<dbReference type="PATRIC" id="fig|698760.3.peg.1727"/>
<dbReference type="RefSeq" id="WP_006375143.1">
    <property type="nucleotide sequence ID" value="NZ_AEJB01000133.1"/>
</dbReference>
<dbReference type="STRING" id="85558.T45_08048"/>
<dbReference type="GeneID" id="97404318"/>
<reference evidence="3 4" key="1">
    <citation type="journal article" date="2011" name="Plasmid">
        <title>Streptomyces turgidiscabies Car8 contains a modular pathogenicity island that shares virulence genes with other actinobacterial plant pathogens.</title>
        <authorList>
            <person name="Huguet-Tapia J.C."/>
            <person name="Badger J.H."/>
            <person name="Loria R."/>
            <person name="Pettis G.S."/>
        </authorList>
    </citation>
    <scope>NUCLEOTIDE SEQUENCE [LARGE SCALE GENOMIC DNA]</scope>
    <source>
        <strain evidence="3 4">Car8</strain>
    </source>
</reference>
<dbReference type="InterPro" id="IPR023650">
    <property type="entry name" value="Beta-lactam_class-A_AS"/>
</dbReference>
<proteinExistence type="predicted"/>
<dbReference type="InterPro" id="IPR050491">
    <property type="entry name" value="AmpC-like"/>
</dbReference>
<dbReference type="Pfam" id="PF00144">
    <property type="entry name" value="Beta-lactamase"/>
    <property type="match status" value="1"/>
</dbReference>
<keyword evidence="1" id="KW-0812">Transmembrane</keyword>
<dbReference type="InterPro" id="IPR001466">
    <property type="entry name" value="Beta-lactam-related"/>
</dbReference>
<dbReference type="PANTHER" id="PTHR46825">
    <property type="entry name" value="D-ALANYL-D-ALANINE-CARBOXYPEPTIDASE/ENDOPEPTIDASE AMPH"/>
    <property type="match status" value="1"/>
</dbReference>
<keyword evidence="1" id="KW-1133">Transmembrane helix</keyword>
<comment type="caution">
    <text evidence="3">The sequence shown here is derived from an EMBL/GenBank/DDBJ whole genome shotgun (WGS) entry which is preliminary data.</text>
</comment>
<feature type="domain" description="Beta-lactamase-related" evidence="2">
    <location>
        <begin position="119"/>
        <end position="437"/>
    </location>
</feature>
<dbReference type="PROSITE" id="PS00146">
    <property type="entry name" value="BETA_LACTAMASE_A"/>
    <property type="match status" value="1"/>
</dbReference>
<gene>
    <name evidence="3" type="ORF">STRTUCAR8_07905</name>
</gene>
<dbReference type="Gene3D" id="3.40.710.10">
    <property type="entry name" value="DD-peptidase/beta-lactamase superfamily"/>
    <property type="match status" value="1"/>
</dbReference>
<evidence type="ECO:0000313" key="4">
    <source>
        <dbReference type="Proteomes" id="UP000010931"/>
    </source>
</evidence>
<dbReference type="EMBL" id="AEJB01000133">
    <property type="protein sequence ID" value="ELP69598.1"/>
    <property type="molecule type" value="Genomic_DNA"/>
</dbReference>
<protein>
    <submittedName>
        <fullName evidence="3">Beta-lactamase</fullName>
    </submittedName>
</protein>
<accession>L7FE08</accession>
<organism evidence="3 4">
    <name type="scientific">Streptomyces turgidiscabies (strain Car8)</name>
    <dbReference type="NCBI Taxonomy" id="698760"/>
    <lineage>
        <taxon>Bacteria</taxon>
        <taxon>Bacillati</taxon>
        <taxon>Actinomycetota</taxon>
        <taxon>Actinomycetes</taxon>
        <taxon>Kitasatosporales</taxon>
        <taxon>Streptomycetaceae</taxon>
        <taxon>Streptomyces</taxon>
    </lineage>
</organism>
<evidence type="ECO:0000259" key="2">
    <source>
        <dbReference type="Pfam" id="PF00144"/>
    </source>
</evidence>
<sequence>MIPDKIRTRYASCPEDDPRVGVLLADDPGHSVRIKNVNIHTSRHLPDHHPQEQPMHIRPRTAARATALATVLTLALALPAGALAVPASAASSTSGPTTGKDTAPDAKALRAALAGLPDGDATAALVRVGGTGGVWRGSAGVHDLATGRPADPNARFRVGSTTKAVTAAVVLQLAAEGEVDLGRPARHYLPDLIPSTYAHVTVRQLLNHTSGIPAAAGTGTTFEEWYAHRFDRHSPRAMVASATAEQPEFMPGTRQHYLNINYTVLGLLIERITGHSYEHETARRIFAPLRMRNTYFPGTDPDIRGPHNHGYQAVPRADGTTEYRDVTVWGTTDSWAAGAMISTTADLERFLTALFRGRVVPEPQLEEMFTVPADISDATMSAGLERYVTDDGTELWLKSGGRWGYNALIAATRDLSRTLVYSVNSTDAKGQGMNPVAARVVRAAFTP</sequence>
<dbReference type="AlphaFoldDB" id="L7FE08"/>
<dbReference type="PANTHER" id="PTHR46825:SF7">
    <property type="entry name" value="D-ALANYL-D-ALANINE CARBOXYPEPTIDASE"/>
    <property type="match status" value="1"/>
</dbReference>
<keyword evidence="4" id="KW-1185">Reference proteome</keyword>
<feature type="transmembrane region" description="Helical" evidence="1">
    <location>
        <begin position="65"/>
        <end position="85"/>
    </location>
</feature>
<name>L7FE08_STRT8</name>
<dbReference type="Proteomes" id="UP000010931">
    <property type="component" value="Unassembled WGS sequence"/>
</dbReference>
<dbReference type="InterPro" id="IPR012338">
    <property type="entry name" value="Beta-lactam/transpept-like"/>
</dbReference>
<dbReference type="MEROPS" id="S12.003"/>
<keyword evidence="1" id="KW-0472">Membrane</keyword>
<dbReference type="SUPFAM" id="SSF56601">
    <property type="entry name" value="beta-lactamase/transpeptidase-like"/>
    <property type="match status" value="1"/>
</dbReference>
<evidence type="ECO:0000313" key="3">
    <source>
        <dbReference type="EMBL" id="ELP69598.1"/>
    </source>
</evidence>
<evidence type="ECO:0000256" key="1">
    <source>
        <dbReference type="SAM" id="Phobius"/>
    </source>
</evidence>